<keyword evidence="3 6" id="KW-0012">Acyltransferase</keyword>
<dbReference type="PANTHER" id="PTHR10434:SF40">
    <property type="entry name" value="1-ACYL-SN-GLYCEROL-3-PHOSPHATE ACYLTRANSFERASE"/>
    <property type="match status" value="1"/>
</dbReference>
<organism evidence="6 7">
    <name type="scientific">Candidatus Nitrosoglobus terrae</name>
    <dbReference type="NCBI Taxonomy" id="1630141"/>
    <lineage>
        <taxon>Bacteria</taxon>
        <taxon>Pseudomonadati</taxon>
        <taxon>Pseudomonadota</taxon>
        <taxon>Gammaproteobacteria</taxon>
        <taxon>Chromatiales</taxon>
        <taxon>Chromatiaceae</taxon>
        <taxon>Candidatus Nitrosoglobus</taxon>
    </lineage>
</organism>
<dbReference type="RefSeq" id="WP_096526181.1">
    <property type="nucleotide sequence ID" value="NZ_AP014836.1"/>
</dbReference>
<reference evidence="6 7" key="1">
    <citation type="journal article" date="2017" name="ISME J.">
        <title>An acid-tolerant ammonia-oxidizing ?-proteobacterium from soil.</title>
        <authorList>
            <person name="Hayatsu M."/>
            <person name="Tago K."/>
            <person name="Uchiyama I."/>
            <person name="Toyoda A."/>
            <person name="Wang Y."/>
            <person name="Shimomura Y."/>
            <person name="Okubo T."/>
            <person name="Kurisu F."/>
            <person name="Hirono Y."/>
            <person name="Nonaka K."/>
            <person name="Akiyama H."/>
            <person name="Itoh T."/>
            <person name="Takami H."/>
        </authorList>
    </citation>
    <scope>NUCLEOTIDE SEQUENCE [LARGE SCALE GENOMIC DNA]</scope>
    <source>
        <strain evidence="6 7">TAO100</strain>
    </source>
</reference>
<dbReference type="AlphaFoldDB" id="A0A1Q2SK83"/>
<evidence type="ECO:0000256" key="1">
    <source>
        <dbReference type="ARBA" id="ARBA00005189"/>
    </source>
</evidence>
<feature type="transmembrane region" description="Helical" evidence="4">
    <location>
        <begin position="20"/>
        <end position="46"/>
    </location>
</feature>
<evidence type="ECO:0000256" key="4">
    <source>
        <dbReference type="SAM" id="Phobius"/>
    </source>
</evidence>
<dbReference type="EMBL" id="AP014836">
    <property type="protein sequence ID" value="BAW79522.1"/>
    <property type="molecule type" value="Genomic_DNA"/>
</dbReference>
<sequence length="254" mass="28842">MDKPSPSLARNLFIVNGLFWRSLAFSLGQVLSTFIFALGALSLFFLPFPQRYRFITQWSYFNFWWLEKTCKLSFQAQGIEYISSGPAIILCKHQSAWETIALQHIFPFQSWVLKRDLLWIPFFGWGLALLEPIAIDRKAGRQALNQILLQGRQRLEAGRWVVIFPEGTRIPIGRMGRFAIGGAVLAQATGYPVVPVAHNAGRYWPKGGFIKYPGVIKVVIGPPIETKSKTVMEINEAAYTWIAEVMKRIDPPRA</sequence>
<keyword evidence="4" id="KW-0472">Membrane</keyword>
<keyword evidence="2 6" id="KW-0808">Transferase</keyword>
<evidence type="ECO:0000313" key="7">
    <source>
        <dbReference type="Proteomes" id="UP000243679"/>
    </source>
</evidence>
<protein>
    <submittedName>
        <fullName evidence="6">1-acyl-sn-glycerol-3-phosphate acyltransferase</fullName>
    </submittedName>
</protein>
<evidence type="ECO:0000256" key="2">
    <source>
        <dbReference type="ARBA" id="ARBA00022679"/>
    </source>
</evidence>
<proteinExistence type="predicted"/>
<accession>A0A1Q2SK83</accession>
<dbReference type="GO" id="GO:0006654">
    <property type="term" value="P:phosphatidic acid biosynthetic process"/>
    <property type="evidence" value="ECO:0007669"/>
    <property type="project" value="TreeGrafter"/>
</dbReference>
<keyword evidence="7" id="KW-1185">Reference proteome</keyword>
<dbReference type="GO" id="GO:0003841">
    <property type="term" value="F:1-acylglycerol-3-phosphate O-acyltransferase activity"/>
    <property type="evidence" value="ECO:0007669"/>
    <property type="project" value="TreeGrafter"/>
</dbReference>
<evidence type="ECO:0000259" key="5">
    <source>
        <dbReference type="SMART" id="SM00563"/>
    </source>
</evidence>
<evidence type="ECO:0000256" key="3">
    <source>
        <dbReference type="ARBA" id="ARBA00023315"/>
    </source>
</evidence>
<dbReference type="Proteomes" id="UP000243679">
    <property type="component" value="Chromosome"/>
</dbReference>
<dbReference type="SMART" id="SM00563">
    <property type="entry name" value="PlsC"/>
    <property type="match status" value="1"/>
</dbReference>
<gene>
    <name evidence="6" type="ORF">TAO_0152</name>
</gene>
<name>A0A1Q2SK83_9GAMM</name>
<dbReference type="KEGG" id="ntt:TAO_0152"/>
<comment type="pathway">
    <text evidence="1">Lipid metabolism.</text>
</comment>
<dbReference type="CDD" id="cd07989">
    <property type="entry name" value="LPLAT_AGPAT-like"/>
    <property type="match status" value="1"/>
</dbReference>
<feature type="domain" description="Phospholipid/glycerol acyltransferase" evidence="5">
    <location>
        <begin position="87"/>
        <end position="201"/>
    </location>
</feature>
<dbReference type="Pfam" id="PF01553">
    <property type="entry name" value="Acyltransferase"/>
    <property type="match status" value="1"/>
</dbReference>
<keyword evidence="4" id="KW-0812">Transmembrane</keyword>
<dbReference type="InterPro" id="IPR002123">
    <property type="entry name" value="Plipid/glycerol_acylTrfase"/>
</dbReference>
<evidence type="ECO:0000313" key="6">
    <source>
        <dbReference type="EMBL" id="BAW79522.1"/>
    </source>
</evidence>
<dbReference type="OrthoDB" id="9812274at2"/>
<dbReference type="PANTHER" id="PTHR10434">
    <property type="entry name" value="1-ACYL-SN-GLYCEROL-3-PHOSPHATE ACYLTRANSFERASE"/>
    <property type="match status" value="1"/>
</dbReference>
<dbReference type="SUPFAM" id="SSF69593">
    <property type="entry name" value="Glycerol-3-phosphate (1)-acyltransferase"/>
    <property type="match status" value="1"/>
</dbReference>
<keyword evidence="4" id="KW-1133">Transmembrane helix</keyword>